<evidence type="ECO:0000256" key="1">
    <source>
        <dbReference type="ARBA" id="ARBA00023015"/>
    </source>
</evidence>
<feature type="domain" description="HTH arsR-type" evidence="4">
    <location>
        <begin position="11"/>
        <end position="106"/>
    </location>
</feature>
<evidence type="ECO:0000259" key="4">
    <source>
        <dbReference type="PROSITE" id="PS50987"/>
    </source>
</evidence>
<dbReference type="InterPro" id="IPR036388">
    <property type="entry name" value="WH-like_DNA-bd_sf"/>
</dbReference>
<dbReference type="GO" id="GO:0003677">
    <property type="term" value="F:DNA binding"/>
    <property type="evidence" value="ECO:0007669"/>
    <property type="project" value="UniProtKB-KW"/>
</dbReference>
<dbReference type="Pfam" id="PF01022">
    <property type="entry name" value="HTH_5"/>
    <property type="match status" value="1"/>
</dbReference>
<reference evidence="5 6" key="1">
    <citation type="submission" date="2016-11" db="EMBL/GenBank/DDBJ databases">
        <authorList>
            <person name="Jaros S."/>
            <person name="Januszkiewicz K."/>
            <person name="Wedrychowicz H."/>
        </authorList>
    </citation>
    <scope>NUCLEOTIDE SEQUENCE [LARGE SCALE GENOMIC DNA]</scope>
    <source>
        <strain evidence="5 6">DSM 18119</strain>
    </source>
</reference>
<dbReference type="STRING" id="1121884.SAMN02745131_03227"/>
<protein>
    <submittedName>
        <fullName evidence="5">DNA-binding transcriptional regulator, ArsR family</fullName>
    </submittedName>
</protein>
<dbReference type="Gene3D" id="1.10.10.10">
    <property type="entry name" value="Winged helix-like DNA-binding domain superfamily/Winged helix DNA-binding domain"/>
    <property type="match status" value="1"/>
</dbReference>
<organism evidence="5 6">
    <name type="scientific">Flavisolibacter ginsengisoli DSM 18119</name>
    <dbReference type="NCBI Taxonomy" id="1121884"/>
    <lineage>
        <taxon>Bacteria</taxon>
        <taxon>Pseudomonadati</taxon>
        <taxon>Bacteroidota</taxon>
        <taxon>Chitinophagia</taxon>
        <taxon>Chitinophagales</taxon>
        <taxon>Chitinophagaceae</taxon>
        <taxon>Flavisolibacter</taxon>
    </lineage>
</organism>
<name>A0A1M5DHA4_9BACT</name>
<dbReference type="Proteomes" id="UP000184048">
    <property type="component" value="Unassembled WGS sequence"/>
</dbReference>
<keyword evidence="1" id="KW-0805">Transcription regulation</keyword>
<dbReference type="PANTHER" id="PTHR43132">
    <property type="entry name" value="ARSENICAL RESISTANCE OPERON REPRESSOR ARSR-RELATED"/>
    <property type="match status" value="1"/>
</dbReference>
<dbReference type="NCBIfam" id="NF033788">
    <property type="entry name" value="HTH_metalloreg"/>
    <property type="match status" value="1"/>
</dbReference>
<dbReference type="InterPro" id="IPR036390">
    <property type="entry name" value="WH_DNA-bd_sf"/>
</dbReference>
<evidence type="ECO:0000256" key="3">
    <source>
        <dbReference type="ARBA" id="ARBA00023163"/>
    </source>
</evidence>
<dbReference type="AlphaFoldDB" id="A0A1M5DHA4"/>
<proteinExistence type="predicted"/>
<dbReference type="EMBL" id="FQUU01000015">
    <property type="protein sequence ID" value="SHF66419.1"/>
    <property type="molecule type" value="Genomic_DNA"/>
</dbReference>
<dbReference type="InterPro" id="IPR051011">
    <property type="entry name" value="Metal_resp_trans_reg"/>
</dbReference>
<dbReference type="PANTHER" id="PTHR43132:SF2">
    <property type="entry name" value="ARSENICAL RESISTANCE OPERON REPRESSOR ARSR-RELATED"/>
    <property type="match status" value="1"/>
</dbReference>
<sequence length="118" mass="13663">MQTTNQNELIIEVIQIKKAALIFRAVNHPLRRQILQLLHQNGRMTVTEVFIKLRLEQSVASQHLAILRKAGFVLTERQGKFIFYSVNYQRLKQIHQVAEDIIHVAKEKASDTELSTES</sequence>
<dbReference type="GO" id="GO:0003700">
    <property type="term" value="F:DNA-binding transcription factor activity"/>
    <property type="evidence" value="ECO:0007669"/>
    <property type="project" value="InterPro"/>
</dbReference>
<dbReference type="PROSITE" id="PS50987">
    <property type="entry name" value="HTH_ARSR_2"/>
    <property type="match status" value="1"/>
</dbReference>
<keyword evidence="6" id="KW-1185">Reference proteome</keyword>
<dbReference type="InterPro" id="IPR001845">
    <property type="entry name" value="HTH_ArsR_DNA-bd_dom"/>
</dbReference>
<dbReference type="OrthoDB" id="9798835at2"/>
<keyword evidence="2 5" id="KW-0238">DNA-binding</keyword>
<keyword evidence="3" id="KW-0804">Transcription</keyword>
<evidence type="ECO:0000313" key="6">
    <source>
        <dbReference type="Proteomes" id="UP000184048"/>
    </source>
</evidence>
<accession>A0A1M5DHA4</accession>
<dbReference type="CDD" id="cd00090">
    <property type="entry name" value="HTH_ARSR"/>
    <property type="match status" value="1"/>
</dbReference>
<evidence type="ECO:0000313" key="5">
    <source>
        <dbReference type="EMBL" id="SHF66419.1"/>
    </source>
</evidence>
<dbReference type="RefSeq" id="WP_072836371.1">
    <property type="nucleotide sequence ID" value="NZ_FQUU01000015.1"/>
</dbReference>
<dbReference type="SUPFAM" id="SSF46785">
    <property type="entry name" value="Winged helix' DNA-binding domain"/>
    <property type="match status" value="1"/>
</dbReference>
<evidence type="ECO:0000256" key="2">
    <source>
        <dbReference type="ARBA" id="ARBA00023125"/>
    </source>
</evidence>
<gene>
    <name evidence="5" type="ORF">SAMN02745131_03227</name>
</gene>
<dbReference type="InterPro" id="IPR011991">
    <property type="entry name" value="ArsR-like_HTH"/>
</dbReference>
<dbReference type="SMART" id="SM00418">
    <property type="entry name" value="HTH_ARSR"/>
    <property type="match status" value="1"/>
</dbReference>
<dbReference type="PRINTS" id="PR00778">
    <property type="entry name" value="HTHARSR"/>
</dbReference>